<organism evidence="12">
    <name type="scientific">Rodentolepis nana</name>
    <name type="common">Dwarf tapeworm</name>
    <name type="synonym">Hymenolepis nana</name>
    <dbReference type="NCBI Taxonomy" id="102285"/>
    <lineage>
        <taxon>Eukaryota</taxon>
        <taxon>Metazoa</taxon>
        <taxon>Spiralia</taxon>
        <taxon>Lophotrochozoa</taxon>
        <taxon>Platyhelminthes</taxon>
        <taxon>Cestoda</taxon>
        <taxon>Eucestoda</taxon>
        <taxon>Cyclophyllidea</taxon>
        <taxon>Hymenolepididae</taxon>
        <taxon>Rodentolepis</taxon>
    </lineage>
</organism>
<keyword evidence="2 9" id="KW-0813">Transport</keyword>
<reference evidence="10 11" key="2">
    <citation type="submission" date="2018-11" db="EMBL/GenBank/DDBJ databases">
        <authorList>
            <consortium name="Pathogen Informatics"/>
        </authorList>
    </citation>
    <scope>NUCLEOTIDE SEQUENCE [LARGE SCALE GENOMIC DNA]</scope>
</reference>
<evidence type="ECO:0000256" key="6">
    <source>
        <dbReference type="ARBA" id="ARBA00023065"/>
    </source>
</evidence>
<dbReference type="WBParaSite" id="HNAJ_0001221601-mRNA-1">
    <property type="protein sequence ID" value="HNAJ_0001221601-mRNA-1"/>
    <property type="gene ID" value="HNAJ_0001221601"/>
</dbReference>
<keyword evidence="5 9" id="KW-1133">Transmembrane helix</keyword>
<feature type="transmembrane region" description="Helical" evidence="9">
    <location>
        <begin position="701"/>
        <end position="727"/>
    </location>
</feature>
<dbReference type="Pfam" id="PF00876">
    <property type="entry name" value="Innexin"/>
    <property type="match status" value="2"/>
</dbReference>
<feature type="transmembrane region" description="Helical" evidence="9">
    <location>
        <begin position="448"/>
        <end position="467"/>
    </location>
</feature>
<evidence type="ECO:0000313" key="12">
    <source>
        <dbReference type="WBParaSite" id="HNAJ_0001221601-mRNA-1"/>
    </source>
</evidence>
<protein>
    <recommendedName>
        <fullName evidence="9">Innexin</fullName>
    </recommendedName>
</protein>
<name>A0A0R3TWI3_RODNA</name>
<dbReference type="GO" id="GO:0005243">
    <property type="term" value="F:gap junction channel activity"/>
    <property type="evidence" value="ECO:0007669"/>
    <property type="project" value="TreeGrafter"/>
</dbReference>
<evidence type="ECO:0000313" key="10">
    <source>
        <dbReference type="EMBL" id="VDO12450.1"/>
    </source>
</evidence>
<reference evidence="12" key="1">
    <citation type="submission" date="2017-02" db="UniProtKB">
        <authorList>
            <consortium name="WormBaseParasite"/>
        </authorList>
    </citation>
    <scope>IDENTIFICATION</scope>
</reference>
<feature type="transmembrane region" description="Helical" evidence="9">
    <location>
        <begin position="37"/>
        <end position="56"/>
    </location>
</feature>
<keyword evidence="4 9" id="KW-0812">Transmembrane</keyword>
<dbReference type="OrthoDB" id="5867527at2759"/>
<evidence type="ECO:0000256" key="7">
    <source>
        <dbReference type="ARBA" id="ARBA00023136"/>
    </source>
</evidence>
<evidence type="ECO:0000256" key="9">
    <source>
        <dbReference type="RuleBase" id="RU010713"/>
    </source>
</evidence>
<dbReference type="GO" id="GO:0005921">
    <property type="term" value="C:gap junction"/>
    <property type="evidence" value="ECO:0007669"/>
    <property type="project" value="UniProtKB-UniRule"/>
</dbReference>
<dbReference type="PANTHER" id="PTHR11893:SF36">
    <property type="entry name" value="INNEXIN-5"/>
    <property type="match status" value="1"/>
</dbReference>
<feature type="transmembrane region" description="Helical" evidence="9">
    <location>
        <begin position="218"/>
        <end position="241"/>
    </location>
</feature>
<gene>
    <name evidence="9" type="primary">inx</name>
    <name evidence="10" type="ORF">HNAJ_LOCUS12205</name>
</gene>
<dbReference type="GO" id="GO:0034220">
    <property type="term" value="P:monoatomic ion transmembrane transport"/>
    <property type="evidence" value="ECO:0007669"/>
    <property type="project" value="UniProtKB-KW"/>
</dbReference>
<keyword evidence="7 9" id="KW-0472">Membrane</keyword>
<keyword evidence="6 9" id="KW-0406">Ion transport</keyword>
<dbReference type="STRING" id="102285.A0A0R3TWI3"/>
<dbReference type="PROSITE" id="PS51013">
    <property type="entry name" value="PANNEXIN"/>
    <property type="match status" value="2"/>
</dbReference>
<evidence type="ECO:0000313" key="11">
    <source>
        <dbReference type="Proteomes" id="UP000278807"/>
    </source>
</evidence>
<feature type="transmembrane region" description="Helical" evidence="9">
    <location>
        <begin position="520"/>
        <end position="544"/>
    </location>
</feature>
<proteinExistence type="inferred from homology"/>
<sequence length="848" mass="96555">MAVNLVGGLENTFSKRHGSQNDQFATLEDFGDRLNRFYTSTVLLILVGVTVTNVYFLKSISCNLSHIPSSPGFVAYTESVCWVQGTIGLDKTDKIPGNETEWNRLRENSDMSFYQWVPFCLTVQAILFYIPHLIWQAMSINTLGDNFNHLVARAKSVNTSSDVVSRSKLLQTCAYQLNLLTLQHTDRRHSSWAKFQRSVNRRVPLFFAKRLGNRTAMYYLLTKILYIINCVGQIYLIMYFIAPNTETRSSLITFSMRLFNTTRSQKEWGGSDLFPLQTLCPIRIPELGKRDQLYTAICALPVNMLNVKIYMFLWVWILAVFVVSVISTLIWMSRLLVSPLNKAFLSNFLEVSLFAANSMASDDESKALTKCSGERWREDAQQFYEEVVGLDGTFLIRMLRLNAGDVVAGEILMRICEMFNFGRGGSRGFRVNSMVILEDFSDRLNSKYTSAILLLLSAITMVKVYFVRPISCDIQGLPKEAANYVESVCWNQGTLNWRTISEVQGSNRSTDTSFYQRVPVWLIIQAILFYLPHFTWHALLNWSFGENLRYLLSRAKAAAMTEDVLSRARMVRACADQLYLLSRQNFNTITCPCSMLEDYHGAFQTCRHACNMVGRVRNKSAICYLFVKSLYILNGILQVFLAACLLSQDTLVHSVTMGYNSRFFPHTGVCTLRLPSLGVRSRLYTVSCALPVNVFYENVYFFLWLWIMGVLFVSIITAFTWLCRLLMPYHRNNFIRTLLHVSLLKPPSFRVSDATDLDILAGRAYYEAAILDGALVERFLTDVVGCDGSFIIRVVRLNAGDIVTGEILVTWYRMFMGVGRIGGDGEAIYLNPVNLQLSAVNNVYVQRD</sequence>
<dbReference type="PRINTS" id="PR01262">
    <property type="entry name" value="INNEXIN"/>
</dbReference>
<feature type="transmembrane region" description="Helical" evidence="9">
    <location>
        <begin position="309"/>
        <end position="332"/>
    </location>
</feature>
<feature type="transmembrane region" description="Helical" evidence="9">
    <location>
        <begin position="113"/>
        <end position="130"/>
    </location>
</feature>
<evidence type="ECO:0000256" key="2">
    <source>
        <dbReference type="ARBA" id="ARBA00022448"/>
    </source>
</evidence>
<dbReference type="AlphaFoldDB" id="A0A0R3TWI3"/>
<dbReference type="InterPro" id="IPR000990">
    <property type="entry name" value="Innexin"/>
</dbReference>
<dbReference type="Proteomes" id="UP000278807">
    <property type="component" value="Unassembled WGS sequence"/>
</dbReference>
<comment type="function">
    <text evidence="9">Structural component of the gap junctions.</text>
</comment>
<evidence type="ECO:0000256" key="8">
    <source>
        <dbReference type="ARBA" id="ARBA00023303"/>
    </source>
</evidence>
<evidence type="ECO:0000256" key="5">
    <source>
        <dbReference type="ARBA" id="ARBA00022989"/>
    </source>
</evidence>
<comment type="caution">
    <text evidence="9">Lacks conserved residue(s) required for the propagation of feature annotation.</text>
</comment>
<evidence type="ECO:0000256" key="3">
    <source>
        <dbReference type="ARBA" id="ARBA00022475"/>
    </source>
</evidence>
<dbReference type="PANTHER" id="PTHR11893">
    <property type="entry name" value="INNEXIN"/>
    <property type="match status" value="1"/>
</dbReference>
<accession>A0A0R3TWI3</accession>
<keyword evidence="8 9" id="KW-0407">Ion channel</keyword>
<comment type="subcellular location">
    <subcellularLocation>
        <location evidence="1 9">Cell membrane</location>
        <topology evidence="1 9">Multi-pass membrane protein</topology>
    </subcellularLocation>
</comment>
<keyword evidence="11" id="KW-1185">Reference proteome</keyword>
<dbReference type="EMBL" id="UZAE01014109">
    <property type="protein sequence ID" value="VDO12450.1"/>
    <property type="molecule type" value="Genomic_DNA"/>
</dbReference>
<keyword evidence="3" id="KW-1003">Cell membrane</keyword>
<dbReference type="GO" id="GO:0005886">
    <property type="term" value="C:plasma membrane"/>
    <property type="evidence" value="ECO:0007669"/>
    <property type="project" value="UniProtKB-SubCell"/>
</dbReference>
<evidence type="ECO:0000256" key="1">
    <source>
        <dbReference type="ARBA" id="ARBA00004651"/>
    </source>
</evidence>
<feature type="transmembrane region" description="Helical" evidence="9">
    <location>
        <begin position="622"/>
        <end position="648"/>
    </location>
</feature>
<comment type="similarity">
    <text evidence="9">Belongs to the pannexin family.</text>
</comment>
<evidence type="ECO:0000256" key="4">
    <source>
        <dbReference type="ARBA" id="ARBA00022692"/>
    </source>
</evidence>